<keyword evidence="2" id="KW-0964">Secreted</keyword>
<proteinExistence type="predicted"/>
<feature type="domain" description="Calx-beta" evidence="8">
    <location>
        <begin position="2085"/>
        <end position="2190"/>
    </location>
</feature>
<feature type="domain" description="Calx-beta" evidence="8">
    <location>
        <begin position="1593"/>
        <end position="1697"/>
    </location>
</feature>
<dbReference type="Gene3D" id="2.60.40.2030">
    <property type="match status" value="7"/>
</dbReference>
<keyword evidence="6" id="KW-0406">Ion transport</keyword>
<evidence type="ECO:0000259" key="8">
    <source>
        <dbReference type="SMART" id="SM00237"/>
    </source>
</evidence>
<dbReference type="Pfam" id="PF03160">
    <property type="entry name" value="Calx-beta"/>
    <property type="match status" value="6"/>
</dbReference>
<evidence type="ECO:0000256" key="5">
    <source>
        <dbReference type="ARBA" id="ARBA00022837"/>
    </source>
</evidence>
<name>A0ABT0UB30_9BACT</name>
<dbReference type="InterPro" id="IPR051171">
    <property type="entry name" value="CaCA"/>
</dbReference>
<feature type="domain" description="Calx-beta" evidence="8">
    <location>
        <begin position="1962"/>
        <end position="2065"/>
    </location>
</feature>
<feature type="domain" description="Calx-beta" evidence="8">
    <location>
        <begin position="1839"/>
        <end position="1942"/>
    </location>
</feature>
<dbReference type="Proteomes" id="UP001202961">
    <property type="component" value="Unassembled WGS sequence"/>
</dbReference>
<keyword evidence="10" id="KW-1185">Reference proteome</keyword>
<accession>A0ABT0UB30</accession>
<protein>
    <submittedName>
        <fullName evidence="9">Sodium:calcium exchanger</fullName>
    </submittedName>
</protein>
<keyword evidence="3" id="KW-0732">Signal</keyword>
<evidence type="ECO:0000256" key="3">
    <source>
        <dbReference type="ARBA" id="ARBA00022729"/>
    </source>
</evidence>
<evidence type="ECO:0000313" key="9">
    <source>
        <dbReference type="EMBL" id="MCM2374218.1"/>
    </source>
</evidence>
<keyword evidence="4" id="KW-0677">Repeat</keyword>
<feature type="domain" description="Calx-beta" evidence="8">
    <location>
        <begin position="1467"/>
        <end position="1571"/>
    </location>
</feature>
<reference evidence="9 10" key="1">
    <citation type="journal article" date="2022" name="Syst. Appl. Microbiol.">
        <title>Rhodopirellula aestuarii sp. nov., a novel member of the genus Rhodopirellula isolated from brackish sediments collected in the Tagus River estuary, Portugal.</title>
        <authorList>
            <person name="Vitorino I.R."/>
            <person name="Klimek D."/>
            <person name="Calusinska M."/>
            <person name="Lobo-da-Cunha A."/>
            <person name="Vasconcelos V."/>
            <person name="Lage O.M."/>
        </authorList>
    </citation>
    <scope>NUCLEOTIDE SEQUENCE [LARGE SCALE GENOMIC DNA]</scope>
    <source>
        <strain evidence="9 10">ICT_H3.1</strain>
    </source>
</reference>
<feature type="region of interest" description="Disordered" evidence="7">
    <location>
        <begin position="2344"/>
        <end position="2363"/>
    </location>
</feature>
<organism evidence="9 10">
    <name type="scientific">Aporhodopirellula aestuarii</name>
    <dbReference type="NCBI Taxonomy" id="2950107"/>
    <lineage>
        <taxon>Bacteria</taxon>
        <taxon>Pseudomonadati</taxon>
        <taxon>Planctomycetota</taxon>
        <taxon>Planctomycetia</taxon>
        <taxon>Pirellulales</taxon>
        <taxon>Pirellulaceae</taxon>
        <taxon>Aporhodopirellula</taxon>
    </lineage>
</organism>
<evidence type="ECO:0000256" key="7">
    <source>
        <dbReference type="SAM" id="MobiDB-lite"/>
    </source>
</evidence>
<evidence type="ECO:0000256" key="4">
    <source>
        <dbReference type="ARBA" id="ARBA00022737"/>
    </source>
</evidence>
<dbReference type="PANTHER" id="PTHR11878">
    <property type="entry name" value="SODIUM/CALCIUM EXCHANGER"/>
    <property type="match status" value="1"/>
</dbReference>
<dbReference type="SUPFAM" id="SSF141072">
    <property type="entry name" value="CalX-like"/>
    <property type="match status" value="8"/>
</dbReference>
<dbReference type="InterPro" id="IPR033764">
    <property type="entry name" value="Sdr_B"/>
</dbReference>
<dbReference type="Gene3D" id="2.60.40.10">
    <property type="entry name" value="Immunoglobulins"/>
    <property type="match status" value="1"/>
</dbReference>
<gene>
    <name evidence="9" type="ORF">NB063_26680</name>
</gene>
<sequence>MALSRRFAGRSQAANRQRRHRENDPKRGVSKANDGGFARRRRAALQFQTLETRHLLDGFGVRFAFFAAGGTGNELTSLNVGQTYLMRTFVQDERPVESSTIPSGILQAAFDVPYDPSLLQFSGPITLGSEFQTVPGRPNSGTIESNRLDNLNGRDATQPSGAERSAEFLFFEINVTALSAGSVDLDAVNANEPNLRAEFYLPFAEVTEFDVTGDQIEIVGGGVVFTNATNLQATEGGSSASFQVALNRAPSADVSFTITPQTPNQVTLSSTTLTFTPSNWNLPQTVQITATNDSVAEASLNVALQTSVLASTDSSFSGVSVDDLNVTVIDNDTAGVSITSTSGLITSENGQTATTQVRLTSEPTVPVTINFVSSNTNEGTVSPAQLVFTQSNWNQFQTLTLTGVDDGIVDATQNYQITGLINSSDSFYQNVTVPTITASNLNTTVADLLIQPSSGLVTRENGQSDVFNVRLSSKPNSNVTLNLTSSDSSEGVVNKPQLTFTPENWDTTQVVMVSGVNDDLIDGPISYQINITPDPSSDSAYRNLATRSVAVTNQDDDTAGLIVSQPSPTFTTEGATTTSFTVRLQTQPTGIVTINVASSDQTEGTASPTSTTFNSTNWNQPQTITITGVDDVTSDGDVEYTVTVTSSSTSDPSYNSLAAITRTLTNQDNDIPGVLLSDTTGLQVDEDGGSDTFSIRLQTQPLGNVTVRTTSSDTGEVTVSPATVTLTPQNWNQPQTITLTGVNDNVVDGPQTANINFDLTTSADTAYRTVTVSPITVTNVGDSARLIVSPIAGLVTKEAGGLDGSDTFGVRLSKQPTTNVVIDIVSSDPSEGTPTVSQITFTPSNFGQVQEITIAGVDDDLTDGNQTYQVSVKPTSSSDSEYRDLATTFVTLTNEDDDVPGLIVSQPSVAFTSEVGSSSTLTTRLQTQPTGTVSVTVAVSDASEASVSSSMLTFNAGNWDQPQTITVTGVDDPATDGDVGYNVTFTSTSTTDPAYNSLGSVSRSLTNRDNDPAGVVLAGTEGLQVAEDGSTDTFTIRLQSQPLSNVTIRLASTDTGEVTISPATLTFTPANWNTSQTVTLTGVDDIAVDGPQTANITFDLSTSDDAAYRNVSVTPFSVTNTDNDVPGVSIVTASPLQISEAGTSATFTVALNTPPTQNVTITATSGDTSEGTISPNTITFNSTNFNQPQTFTITGVDDPLVDGDVSFNIVLTAASGDTAYDGISISPISVVNANDDEGGIEVNAGNNLTVSETGTTTTFSVVLKRQPIQDVTVPLGVTDASELSINKNELLFTNANWNTPQIVTVTGIADNTVDADVVSAVTIGPSSSNDQEFDELVLTPLSITNTNIDTASLAVTASDVIEGNAGTNASIVYTIELSGAVQSGVTLDYATFEPTSGVAANAGIDYTSRSGTLSLSGNDGETMQISVPILADSVVEAHESIGLRLSGLRLGSSGASVSDVTLSTPEAVARILNDDAATLTLGSLASQSFEGAGGTTTTLTAQAILSAAVQGGITARYDTTDGTATVADDDYVATSGTLTFDGGVSETKTISVEIIGDDTPEPDEMFAIALSQLAATDPVIRDAVTIVGSSFNLTIQNDDAPRLVIRNVTTDSTEGESGTGRVFRFEVELTDDVNDPDGFTVPISTVDGSATVAGGDYTAANSVLSFNGNAGEKQTFEVTVTGDSVVEADETFIVQLGAVSGLADTAELIIPNPQLTATIENDDTASVTLTASETTVVEGNSGTVTSITFTALLTGNVQDDFTVNYLSSDGTATAADNDYDTATGTLAFSDTSGESQTFTVNVRGDNRVELAEMFSVGLSSLSGLSDAVASSVGLPNEPVTISISADDRASLSLSTATSVAEGNSAADAGELSFTVTLSNPISGGLQLAYGTADGTATAGEDYVTASGNLIFSGSANETQTITVSAISDLIVETNETFRIDLGAISGLPADLADFIDVFSTSVVGTITNDDTATLSISGPDSIGEPGGPGGSTSAVYTVSLSAAVQGGLSIGYATSDDTAVAGSDYDAASGTISFIGTSNQSQTITVNVRGDSNLEGDEAFEVALLELINVDAAITSSINVANRSVTTTITDDDSVTISFASSTSSVAETNGNHTVTVVLSTTGGAILTQPLEVDVIVRQSSTADSNDYTINTTRVVFPVGSGNGSTQTITLNLVDDGQLETTEMIVLGLQTVQAGPGVTVTSDSHTVAVTDDPSNAVLAGYVWADTNANTQRESHEMGIGGVRLRLTGVDNQGQTVQRTTTTNSLGRYEFRDLAGGTYQITQDQPGEFIDAVTVRGTITPPSGTSVTSGTTGTNTISQIVLPASGQGDGFGFTERGYRASAIPSTSFQARSSSTTTSTATRPSAIEIPQNTATSNSVLDSLFANW</sequence>
<dbReference type="Pfam" id="PF17210">
    <property type="entry name" value="SdrD_B"/>
    <property type="match status" value="1"/>
</dbReference>
<feature type="region of interest" description="Disordered" evidence="7">
    <location>
        <begin position="599"/>
        <end position="618"/>
    </location>
</feature>
<evidence type="ECO:0000256" key="6">
    <source>
        <dbReference type="ARBA" id="ARBA00023065"/>
    </source>
</evidence>
<keyword evidence="6" id="KW-0813">Transport</keyword>
<evidence type="ECO:0000256" key="2">
    <source>
        <dbReference type="ARBA" id="ARBA00022525"/>
    </source>
</evidence>
<comment type="subcellular location">
    <subcellularLocation>
        <location evidence="1">Secreted</location>
    </subcellularLocation>
</comment>
<dbReference type="PANTHER" id="PTHR11878:SF65">
    <property type="entry name" value="NA_CA-EXCHANGE PROTEIN, ISOFORM G"/>
    <property type="match status" value="1"/>
</dbReference>
<dbReference type="InterPro" id="IPR003644">
    <property type="entry name" value="Calx_beta"/>
</dbReference>
<dbReference type="SMART" id="SM00237">
    <property type="entry name" value="Calx_beta"/>
    <property type="match status" value="7"/>
</dbReference>
<dbReference type="InterPro" id="IPR013783">
    <property type="entry name" value="Ig-like_fold"/>
</dbReference>
<feature type="domain" description="Calx-beta" evidence="8">
    <location>
        <begin position="1341"/>
        <end position="1446"/>
    </location>
</feature>
<evidence type="ECO:0000313" key="10">
    <source>
        <dbReference type="Proteomes" id="UP001202961"/>
    </source>
</evidence>
<evidence type="ECO:0000256" key="1">
    <source>
        <dbReference type="ARBA" id="ARBA00004613"/>
    </source>
</evidence>
<comment type="caution">
    <text evidence="9">The sequence shown here is derived from an EMBL/GenBank/DDBJ whole genome shotgun (WGS) entry which is preliminary data.</text>
</comment>
<dbReference type="InterPro" id="IPR038081">
    <property type="entry name" value="CalX-like_sf"/>
</dbReference>
<feature type="region of interest" description="Disordered" evidence="7">
    <location>
        <begin position="1"/>
        <end position="35"/>
    </location>
</feature>
<keyword evidence="5" id="KW-0106">Calcium</keyword>
<feature type="domain" description="Calx-beta" evidence="8">
    <location>
        <begin position="1715"/>
        <end position="1819"/>
    </location>
</feature>
<dbReference type="EMBL" id="JAMQBK010000081">
    <property type="protein sequence ID" value="MCM2374218.1"/>
    <property type="molecule type" value="Genomic_DNA"/>
</dbReference>
<dbReference type="SUPFAM" id="SSF117074">
    <property type="entry name" value="Hypothetical protein PA1324"/>
    <property type="match status" value="1"/>
</dbReference>